<dbReference type="AlphaFoldDB" id="A0AAV0WFQ2"/>
<gene>
    <name evidence="1" type="ORF">MEUPH1_LOCUS10591</name>
</gene>
<protein>
    <recommendedName>
        <fullName evidence="3">Reverse transcriptase</fullName>
    </recommendedName>
</protein>
<evidence type="ECO:0000313" key="2">
    <source>
        <dbReference type="Proteomes" id="UP001160148"/>
    </source>
</evidence>
<accession>A0AAV0WFQ2</accession>
<sequence>MAAAMEHFRERQVDQSYHRRRIQMVHGEVSYHLAQVLTGHGCFGTYLHKYCNQATDACAQCGTTPDTPEHAVFQCDAWHKWRTEACVYLEVDNITPENTTAIMLSSTNSWERVNSLFTRIMMCREREERRVQRGGV</sequence>
<proteinExistence type="predicted"/>
<dbReference type="EMBL" id="CARXXK010000002">
    <property type="protein sequence ID" value="CAI6354622.1"/>
    <property type="molecule type" value="Genomic_DNA"/>
</dbReference>
<comment type="caution">
    <text evidence="1">The sequence shown here is derived from an EMBL/GenBank/DDBJ whole genome shotgun (WGS) entry which is preliminary data.</text>
</comment>
<keyword evidence="2" id="KW-1185">Reference proteome</keyword>
<evidence type="ECO:0008006" key="3">
    <source>
        <dbReference type="Google" id="ProtNLM"/>
    </source>
</evidence>
<organism evidence="1 2">
    <name type="scientific">Macrosiphum euphorbiae</name>
    <name type="common">potato aphid</name>
    <dbReference type="NCBI Taxonomy" id="13131"/>
    <lineage>
        <taxon>Eukaryota</taxon>
        <taxon>Metazoa</taxon>
        <taxon>Ecdysozoa</taxon>
        <taxon>Arthropoda</taxon>
        <taxon>Hexapoda</taxon>
        <taxon>Insecta</taxon>
        <taxon>Pterygota</taxon>
        <taxon>Neoptera</taxon>
        <taxon>Paraneoptera</taxon>
        <taxon>Hemiptera</taxon>
        <taxon>Sternorrhyncha</taxon>
        <taxon>Aphidomorpha</taxon>
        <taxon>Aphidoidea</taxon>
        <taxon>Aphididae</taxon>
        <taxon>Macrosiphini</taxon>
        <taxon>Macrosiphum</taxon>
    </lineage>
</organism>
<name>A0AAV0WFQ2_9HEMI</name>
<reference evidence="1 2" key="1">
    <citation type="submission" date="2023-01" db="EMBL/GenBank/DDBJ databases">
        <authorList>
            <person name="Whitehead M."/>
        </authorList>
    </citation>
    <scope>NUCLEOTIDE SEQUENCE [LARGE SCALE GENOMIC DNA]</scope>
</reference>
<dbReference type="Proteomes" id="UP001160148">
    <property type="component" value="Unassembled WGS sequence"/>
</dbReference>
<evidence type="ECO:0000313" key="1">
    <source>
        <dbReference type="EMBL" id="CAI6354622.1"/>
    </source>
</evidence>